<dbReference type="GO" id="GO:0008324">
    <property type="term" value="F:monoatomic cation transmembrane transporter activity"/>
    <property type="evidence" value="ECO:0007669"/>
    <property type="project" value="InterPro"/>
</dbReference>
<keyword evidence="7 8" id="KW-0472">Membrane</keyword>
<dbReference type="Proteomes" id="UP001216390">
    <property type="component" value="Chromosome"/>
</dbReference>
<feature type="transmembrane region" description="Helical" evidence="8">
    <location>
        <begin position="78"/>
        <end position="103"/>
    </location>
</feature>
<feature type="transmembrane region" description="Helical" evidence="8">
    <location>
        <begin position="354"/>
        <end position="378"/>
    </location>
</feature>
<dbReference type="KEGG" id="ima:PO878_19280"/>
<proteinExistence type="predicted"/>
<dbReference type="PANTHER" id="PTHR32024:SF1">
    <property type="entry name" value="KTR SYSTEM POTASSIUM UPTAKE PROTEIN B"/>
    <property type="match status" value="1"/>
</dbReference>
<dbReference type="EMBL" id="CP116942">
    <property type="protein sequence ID" value="WCO66644.1"/>
    <property type="molecule type" value="Genomic_DNA"/>
</dbReference>
<comment type="subcellular location">
    <subcellularLocation>
        <location evidence="1">Cell membrane</location>
        <topology evidence="1">Multi-pass membrane protein</topology>
    </subcellularLocation>
</comment>
<dbReference type="PANTHER" id="PTHR32024">
    <property type="entry name" value="TRK SYSTEM POTASSIUM UPTAKE PROTEIN TRKG-RELATED"/>
    <property type="match status" value="1"/>
</dbReference>
<reference evidence="9" key="1">
    <citation type="submission" date="2023-01" db="EMBL/GenBank/DDBJ databases">
        <title>The diversity of Class Acidimicrobiia in South China Sea sediment environments and the proposal of Iamia marina sp. nov., a novel species of the genus Iamia.</title>
        <authorList>
            <person name="He Y."/>
            <person name="Tian X."/>
        </authorList>
    </citation>
    <scope>NUCLEOTIDE SEQUENCE</scope>
    <source>
        <strain evidence="9">DSM 19957</strain>
    </source>
</reference>
<feature type="transmembrane region" description="Helical" evidence="8">
    <location>
        <begin position="235"/>
        <end position="254"/>
    </location>
</feature>
<feature type="transmembrane region" description="Helical" evidence="8">
    <location>
        <begin position="129"/>
        <end position="155"/>
    </location>
</feature>
<evidence type="ECO:0000256" key="6">
    <source>
        <dbReference type="ARBA" id="ARBA00023065"/>
    </source>
</evidence>
<evidence type="ECO:0000256" key="2">
    <source>
        <dbReference type="ARBA" id="ARBA00022448"/>
    </source>
</evidence>
<feature type="transmembrane region" description="Helical" evidence="8">
    <location>
        <begin position="410"/>
        <end position="432"/>
    </location>
</feature>
<evidence type="ECO:0000256" key="7">
    <source>
        <dbReference type="ARBA" id="ARBA00023136"/>
    </source>
</evidence>
<dbReference type="AlphaFoldDB" id="A0AAE9Y970"/>
<feature type="transmembrane region" description="Helical" evidence="8">
    <location>
        <begin position="17"/>
        <end position="37"/>
    </location>
</feature>
<evidence type="ECO:0000256" key="8">
    <source>
        <dbReference type="SAM" id="Phobius"/>
    </source>
</evidence>
<feature type="transmembrane region" description="Helical" evidence="8">
    <location>
        <begin position="302"/>
        <end position="333"/>
    </location>
</feature>
<sequence>MRGGRQTILGRRHPTQVVVLGFLAVIGVGTVLLRLPIASEPSADIGLREALFTSTSAATVTGLIVVDTSTAWTTFGQVVILALIQVGGFGLMAVSSVVAVVLARRIGLRHRMAAQAETGALRLGDLRSVVLGVVGWSLVVEGAAAVLLSGGFVVIHGEGLARGTWMGLFHSVSAFNNAGFALQSDSLERYVDDPWTTGIISVAIILGGLGFPVLMELRRQLGSPRWWSVHTKMTLTTTLSLFALGALAVLALEWTNPDTLGALGVGDKLTASWFQGVTPRTAGFNSLDYGALREGTLLVTVVLMFIGAASGSTGGGIKVTTFALLGFAIWAEVRGQREVEAFRRRLPGTAQRQALAVALIGVAAVVAGTLALVTLSGIDLTSGLFETTSAFSTVGLSTGVTDTLGGPSEVVLGVLMFAGRAGPVTLAAALVLRERDSRYRYPEERPLVG</sequence>
<keyword evidence="2" id="KW-0813">Transport</keyword>
<evidence type="ECO:0000313" key="10">
    <source>
        <dbReference type="Proteomes" id="UP001216390"/>
    </source>
</evidence>
<keyword evidence="3" id="KW-1003">Cell membrane</keyword>
<keyword evidence="5 8" id="KW-1133">Transmembrane helix</keyword>
<feature type="transmembrane region" description="Helical" evidence="8">
    <location>
        <begin position="195"/>
        <end position="214"/>
    </location>
</feature>
<dbReference type="GO" id="GO:0005886">
    <property type="term" value="C:plasma membrane"/>
    <property type="evidence" value="ECO:0007669"/>
    <property type="project" value="UniProtKB-SubCell"/>
</dbReference>
<keyword evidence="10" id="KW-1185">Reference proteome</keyword>
<accession>A0AAE9Y970</accession>
<name>A0AAE9Y970_9ACTN</name>
<evidence type="ECO:0000256" key="3">
    <source>
        <dbReference type="ARBA" id="ARBA00022475"/>
    </source>
</evidence>
<keyword evidence="4 8" id="KW-0812">Transmembrane</keyword>
<keyword evidence="6" id="KW-0406">Ion transport</keyword>
<organism evidence="9 10">
    <name type="scientific">Iamia majanohamensis</name>
    <dbReference type="NCBI Taxonomy" id="467976"/>
    <lineage>
        <taxon>Bacteria</taxon>
        <taxon>Bacillati</taxon>
        <taxon>Actinomycetota</taxon>
        <taxon>Acidimicrobiia</taxon>
        <taxon>Acidimicrobiales</taxon>
        <taxon>Iamiaceae</taxon>
        <taxon>Iamia</taxon>
    </lineage>
</organism>
<dbReference type="GO" id="GO:0030001">
    <property type="term" value="P:metal ion transport"/>
    <property type="evidence" value="ECO:0007669"/>
    <property type="project" value="UniProtKB-ARBA"/>
</dbReference>
<protein>
    <submittedName>
        <fullName evidence="9">Potassium transporter TrkG</fullName>
    </submittedName>
</protein>
<evidence type="ECO:0000256" key="1">
    <source>
        <dbReference type="ARBA" id="ARBA00004651"/>
    </source>
</evidence>
<evidence type="ECO:0000256" key="4">
    <source>
        <dbReference type="ARBA" id="ARBA00022692"/>
    </source>
</evidence>
<gene>
    <name evidence="9" type="ORF">PO878_19280</name>
</gene>
<dbReference type="RefSeq" id="WP_272736167.1">
    <property type="nucleotide sequence ID" value="NZ_CP116942.1"/>
</dbReference>
<dbReference type="Pfam" id="PF02386">
    <property type="entry name" value="TrkH"/>
    <property type="match status" value="1"/>
</dbReference>
<dbReference type="InterPro" id="IPR003445">
    <property type="entry name" value="Cat_transpt"/>
</dbReference>
<evidence type="ECO:0000256" key="5">
    <source>
        <dbReference type="ARBA" id="ARBA00022989"/>
    </source>
</evidence>
<evidence type="ECO:0000313" key="9">
    <source>
        <dbReference type="EMBL" id="WCO66644.1"/>
    </source>
</evidence>